<dbReference type="EMBL" id="OC858433">
    <property type="protein sequence ID" value="CAD7626467.1"/>
    <property type="molecule type" value="Genomic_DNA"/>
</dbReference>
<protein>
    <submittedName>
        <fullName evidence="3">Uncharacterized protein</fullName>
    </submittedName>
</protein>
<evidence type="ECO:0000256" key="1">
    <source>
        <dbReference type="SAM" id="Coils"/>
    </source>
</evidence>
<dbReference type="OrthoDB" id="10544392at2759"/>
<feature type="coiled-coil region" evidence="1">
    <location>
        <begin position="61"/>
        <end position="98"/>
    </location>
</feature>
<dbReference type="EMBL" id="CAJPIZ010003858">
    <property type="protein sequence ID" value="CAG2106897.1"/>
    <property type="molecule type" value="Genomic_DNA"/>
</dbReference>
<evidence type="ECO:0000313" key="4">
    <source>
        <dbReference type="Proteomes" id="UP000759131"/>
    </source>
</evidence>
<organism evidence="3">
    <name type="scientific">Medioppia subpectinata</name>
    <dbReference type="NCBI Taxonomy" id="1979941"/>
    <lineage>
        <taxon>Eukaryota</taxon>
        <taxon>Metazoa</taxon>
        <taxon>Ecdysozoa</taxon>
        <taxon>Arthropoda</taxon>
        <taxon>Chelicerata</taxon>
        <taxon>Arachnida</taxon>
        <taxon>Acari</taxon>
        <taxon>Acariformes</taxon>
        <taxon>Sarcoptiformes</taxon>
        <taxon>Oribatida</taxon>
        <taxon>Brachypylina</taxon>
        <taxon>Oppioidea</taxon>
        <taxon>Oppiidae</taxon>
        <taxon>Medioppia</taxon>
    </lineage>
</organism>
<gene>
    <name evidence="3" type="ORF">OSB1V03_LOCUS6900</name>
</gene>
<feature type="coiled-coil region" evidence="1">
    <location>
        <begin position="205"/>
        <end position="242"/>
    </location>
</feature>
<feature type="compositionally biased region" description="Basic and acidic residues" evidence="2">
    <location>
        <begin position="32"/>
        <end position="46"/>
    </location>
</feature>
<feature type="region of interest" description="Disordered" evidence="2">
    <location>
        <begin position="279"/>
        <end position="298"/>
    </location>
</feature>
<evidence type="ECO:0000313" key="3">
    <source>
        <dbReference type="EMBL" id="CAD7626467.1"/>
    </source>
</evidence>
<dbReference type="Proteomes" id="UP000759131">
    <property type="component" value="Unassembled WGS sequence"/>
</dbReference>
<keyword evidence="4" id="KW-1185">Reference proteome</keyword>
<accession>A0A7R9KQX2</accession>
<name>A0A7R9KQX2_9ACAR</name>
<reference evidence="3" key="1">
    <citation type="submission" date="2020-11" db="EMBL/GenBank/DDBJ databases">
        <authorList>
            <person name="Tran Van P."/>
        </authorList>
    </citation>
    <scope>NUCLEOTIDE SEQUENCE</scope>
</reference>
<sequence>MNKITNNTFNDRNELFVEFVANDATVYESFESHEQDLDDRQRDPHLMDTSNDSLNQSQYCVNNCEKMINRLIADNEELKKMKDQLIAIEEQNVELIKDKQRSDSAMNHLRESFERKILLKNEAIDDLKKSLYIFESLNTSLHKELEEKRLQKQRLESYIKEIEDKLYFSEIQLIECQKSEECLLTSYNSARQAFTEEEDNKYKTLEQLQTAYVECAQQHNEIQELKQQISDLDREIADRDTDVNDDDMDHIFDDFNDNIPPKLSPITDESNEFQSLLESESENIEPNNSVANEENDKRVSTNCANSDICFL</sequence>
<dbReference type="AlphaFoldDB" id="A0A7R9KQX2"/>
<keyword evidence="1" id="KW-0175">Coiled coil</keyword>
<evidence type="ECO:0000256" key="2">
    <source>
        <dbReference type="SAM" id="MobiDB-lite"/>
    </source>
</evidence>
<feature type="region of interest" description="Disordered" evidence="2">
    <location>
        <begin position="32"/>
        <end position="51"/>
    </location>
</feature>
<proteinExistence type="predicted"/>